<organism evidence="3 4">
    <name type="scientific">Astyanax mexicanus</name>
    <name type="common">Blind cave fish</name>
    <name type="synonym">Astyanax fasciatus mexicanus</name>
    <dbReference type="NCBI Taxonomy" id="7994"/>
    <lineage>
        <taxon>Eukaryota</taxon>
        <taxon>Metazoa</taxon>
        <taxon>Chordata</taxon>
        <taxon>Craniata</taxon>
        <taxon>Vertebrata</taxon>
        <taxon>Euteleostomi</taxon>
        <taxon>Actinopterygii</taxon>
        <taxon>Neopterygii</taxon>
        <taxon>Teleostei</taxon>
        <taxon>Ostariophysi</taxon>
        <taxon>Characiformes</taxon>
        <taxon>Characoidei</taxon>
        <taxon>Acestrorhamphidae</taxon>
        <taxon>Acestrorhamphinae</taxon>
        <taxon>Astyanax</taxon>
    </lineage>
</organism>
<dbReference type="SUPFAM" id="SSF47353">
    <property type="entry name" value="Retrovirus capsid dimerization domain-like"/>
    <property type="match status" value="1"/>
</dbReference>
<dbReference type="Gene3D" id="1.10.4020.10">
    <property type="entry name" value="DNA breaking-rejoining enzymes"/>
    <property type="match status" value="1"/>
</dbReference>
<evidence type="ECO:0000313" key="4">
    <source>
        <dbReference type="Proteomes" id="UP000752171"/>
    </source>
</evidence>
<reference evidence="3 4" key="1">
    <citation type="submission" date="2021-07" db="EMBL/GenBank/DDBJ databases">
        <authorList>
            <person name="Imarazene B."/>
            <person name="Zahm M."/>
            <person name="Klopp C."/>
            <person name="Cabau C."/>
            <person name="Beille S."/>
            <person name="Jouanno E."/>
            <person name="Castinel A."/>
            <person name="Lluch J."/>
            <person name="Gil L."/>
            <person name="Kuchtly C."/>
            <person name="Lopez Roques C."/>
            <person name="Donnadieu C."/>
            <person name="Parrinello H."/>
            <person name="Journot L."/>
            <person name="Du K."/>
            <person name="Schartl M."/>
            <person name="Retaux S."/>
            <person name="Guiguen Y."/>
        </authorList>
    </citation>
    <scope>NUCLEOTIDE SEQUENCE [LARGE SCALE GENOMIC DNA]</scope>
    <source>
        <strain evidence="3">Pach_M1</strain>
        <tissue evidence="3">Testis</tissue>
    </source>
</reference>
<sequence length="225" mass="24742">MSGWKEALLRTGKRWLQPEQLGPEAVTERVVMDHYLRSLPLELRKAVGLRNPTSAKEMVEATEMAESVLSLSRPEKKESASSGRPDLFGPTRPELKRHVHNLPRPRFFGPRPREPALSPQDEPMPTKPEPSPSQPQGPKAWLAGCRQGGSYPGYREHRHSGPTHGFPLAPSRSRIHPTLLRPRRSKAGADGPGTLGTTLPKLGVVHRSRARSAGTPTGGSRLPKL</sequence>
<evidence type="ECO:0000313" key="3">
    <source>
        <dbReference type="EMBL" id="KAG9282404.1"/>
    </source>
</evidence>
<dbReference type="AlphaFoldDB" id="A0A8T2MGV0"/>
<accession>A0A8T2MGV0</accession>
<gene>
    <name evidence="3" type="ORF">AMEX_G1065</name>
</gene>
<dbReference type="EMBL" id="JAICCE010000001">
    <property type="protein sequence ID" value="KAG9282404.1"/>
    <property type="molecule type" value="Genomic_DNA"/>
</dbReference>
<evidence type="ECO:0000259" key="2">
    <source>
        <dbReference type="PROSITE" id="PS50804"/>
    </source>
</evidence>
<protein>
    <recommendedName>
        <fullName evidence="2">SCAN box domain-containing protein</fullName>
    </recommendedName>
</protein>
<dbReference type="PROSITE" id="PS50804">
    <property type="entry name" value="SCAN_BOX"/>
    <property type="match status" value="1"/>
</dbReference>
<feature type="compositionally biased region" description="Pro residues" evidence="1">
    <location>
        <begin position="125"/>
        <end position="135"/>
    </location>
</feature>
<name>A0A8T2MGV0_ASTMX</name>
<dbReference type="InterPro" id="IPR003309">
    <property type="entry name" value="SCAN_dom"/>
</dbReference>
<feature type="region of interest" description="Disordered" evidence="1">
    <location>
        <begin position="66"/>
        <end position="225"/>
    </location>
</feature>
<proteinExistence type="predicted"/>
<dbReference type="InterPro" id="IPR038269">
    <property type="entry name" value="SCAN_sf"/>
</dbReference>
<comment type="caution">
    <text evidence="3">The sequence shown here is derived from an EMBL/GenBank/DDBJ whole genome shotgun (WGS) entry which is preliminary data.</text>
</comment>
<evidence type="ECO:0000256" key="1">
    <source>
        <dbReference type="SAM" id="MobiDB-lite"/>
    </source>
</evidence>
<dbReference type="Pfam" id="PF02023">
    <property type="entry name" value="SCAN"/>
    <property type="match status" value="1"/>
</dbReference>
<feature type="domain" description="SCAN box" evidence="2">
    <location>
        <begin position="13"/>
        <end position="63"/>
    </location>
</feature>
<dbReference type="Proteomes" id="UP000752171">
    <property type="component" value="Unassembled WGS sequence"/>
</dbReference>